<evidence type="ECO:0008006" key="3">
    <source>
        <dbReference type="Google" id="ProtNLM"/>
    </source>
</evidence>
<gene>
    <name evidence="1" type="ORF">GCM10007860_03120</name>
</gene>
<proteinExistence type="predicted"/>
<evidence type="ECO:0000313" key="2">
    <source>
        <dbReference type="Proteomes" id="UP001156836"/>
    </source>
</evidence>
<dbReference type="Proteomes" id="UP001156836">
    <property type="component" value="Unassembled WGS sequence"/>
</dbReference>
<sequence>MFKNTTYVSEFTQFMRGYLDEHPDVARGQVEGRSLLWDKAPINLEERERNLQSRIQQKPYPYQPD</sequence>
<accession>A0ABQ6BNZ3</accession>
<keyword evidence="2" id="KW-1185">Reference proteome</keyword>
<dbReference type="InterPro" id="IPR021853">
    <property type="entry name" value="DUF3460"/>
</dbReference>
<dbReference type="RefSeq" id="WP_018748217.1">
    <property type="nucleotide sequence ID" value="NZ_BAABUF010000005.1"/>
</dbReference>
<evidence type="ECO:0000313" key="1">
    <source>
        <dbReference type="EMBL" id="GLS03169.1"/>
    </source>
</evidence>
<organism evidence="1 2">
    <name type="scientific">Chitiniphilus shinanonensis</name>
    <dbReference type="NCBI Taxonomy" id="553088"/>
    <lineage>
        <taxon>Bacteria</taxon>
        <taxon>Pseudomonadati</taxon>
        <taxon>Pseudomonadota</taxon>
        <taxon>Betaproteobacteria</taxon>
        <taxon>Neisseriales</taxon>
        <taxon>Chitinibacteraceae</taxon>
        <taxon>Chitiniphilus</taxon>
    </lineage>
</organism>
<reference evidence="2" key="1">
    <citation type="journal article" date="2019" name="Int. J. Syst. Evol. Microbiol.">
        <title>The Global Catalogue of Microorganisms (GCM) 10K type strain sequencing project: providing services to taxonomists for standard genome sequencing and annotation.</title>
        <authorList>
            <consortium name="The Broad Institute Genomics Platform"/>
            <consortium name="The Broad Institute Genome Sequencing Center for Infectious Disease"/>
            <person name="Wu L."/>
            <person name="Ma J."/>
        </authorList>
    </citation>
    <scope>NUCLEOTIDE SEQUENCE [LARGE SCALE GENOMIC DNA]</scope>
    <source>
        <strain evidence="2">NBRC 104970</strain>
    </source>
</reference>
<comment type="caution">
    <text evidence="1">The sequence shown here is derived from an EMBL/GenBank/DDBJ whole genome shotgun (WGS) entry which is preliminary data.</text>
</comment>
<dbReference type="EMBL" id="BSOZ01000002">
    <property type="protein sequence ID" value="GLS03169.1"/>
    <property type="molecule type" value="Genomic_DNA"/>
</dbReference>
<protein>
    <recommendedName>
        <fullName evidence="3">DUF3460 family protein</fullName>
    </recommendedName>
</protein>
<dbReference type="Pfam" id="PF11943">
    <property type="entry name" value="DUF3460"/>
    <property type="match status" value="1"/>
</dbReference>
<name>A0ABQ6BNZ3_9NEIS</name>